<dbReference type="GO" id="GO:0019867">
    <property type="term" value="C:outer membrane"/>
    <property type="evidence" value="ECO:0007669"/>
    <property type="project" value="InterPro"/>
</dbReference>
<keyword evidence="7" id="KW-1185">Reference proteome</keyword>
<dbReference type="Gene3D" id="3.10.20.310">
    <property type="entry name" value="membrane protein fhac"/>
    <property type="match status" value="1"/>
</dbReference>
<evidence type="ECO:0000256" key="4">
    <source>
        <dbReference type="ARBA" id="ARBA00023136"/>
    </source>
</evidence>
<dbReference type="Pfam" id="PF07244">
    <property type="entry name" value="POTRA"/>
    <property type="match status" value="1"/>
</dbReference>
<keyword evidence="4" id="KW-0472">Membrane</keyword>
<protein>
    <recommendedName>
        <fullName evidence="5">POTRA domain-containing protein</fullName>
    </recommendedName>
</protein>
<proteinExistence type="predicted"/>
<comment type="caution">
    <text evidence="6">The sequence shown here is derived from an EMBL/GenBank/DDBJ whole genome shotgun (WGS) entry which is preliminary data.</text>
</comment>
<dbReference type="Gene3D" id="2.40.160.50">
    <property type="entry name" value="membrane protein fhac: a member of the omp85/tpsb transporter family"/>
    <property type="match status" value="1"/>
</dbReference>
<dbReference type="InterPro" id="IPR034746">
    <property type="entry name" value="POTRA"/>
</dbReference>
<dbReference type="AlphaFoldDB" id="A0A6B2H293"/>
<dbReference type="PROSITE" id="PS51779">
    <property type="entry name" value="POTRA"/>
    <property type="match status" value="1"/>
</dbReference>
<sequence>MQEVKIQGNQTTKDFVILRELTFALGDSVKTEDLDNLLEDNRKRIYNLRLFHAVNYSYTCDAGQVIVTYQVQERAYLYPIPIFDFADRNFNAWLEKKDLRRIDYGFTLTRRNFRGRNEDVRLRLQHGFNRRIELSYRVPYLAGSRTFGYEVGVADYRSHTINYNILNNRQHFFEQEKGMPINRTSIAAAVVHRQSVQRQSALRLSYNHEEISDTIVSLNPDYFNTNYTNRNYIRLDLTRVINQRNTFAYPLTGSYFDAGIGHAFFLKDTGSGFTTVRAKYVKYMALPKKFYYTIGGEVQTRLGSDFAVTDNVALGYRSLVRGYELYVVGGQHFGLFKQGLSRELLNIKGIHLKFIRNPKLNTIPLALYLNGFTDAGYTIDNIYEARNPLTNRLLIGGGIGLHVVTFYDIVLRGEYTANREGNRGLYLNMGYPF</sequence>
<evidence type="ECO:0000259" key="5">
    <source>
        <dbReference type="PROSITE" id="PS51779"/>
    </source>
</evidence>
<feature type="domain" description="POTRA" evidence="5">
    <location>
        <begin position="1"/>
        <end position="74"/>
    </location>
</feature>
<keyword evidence="2" id="KW-1134">Transmembrane beta strand</keyword>
<name>A0A6B2H293_9BACT</name>
<evidence type="ECO:0000256" key="3">
    <source>
        <dbReference type="ARBA" id="ARBA00022692"/>
    </source>
</evidence>
<organism evidence="6 7">
    <name type="scientific">Pontibacter fetidus</name>
    <dbReference type="NCBI Taxonomy" id="2700082"/>
    <lineage>
        <taxon>Bacteria</taxon>
        <taxon>Pseudomonadati</taxon>
        <taxon>Bacteroidota</taxon>
        <taxon>Cytophagia</taxon>
        <taxon>Cytophagales</taxon>
        <taxon>Hymenobacteraceae</taxon>
        <taxon>Pontibacter</taxon>
    </lineage>
</organism>
<dbReference type="InterPro" id="IPR010827">
    <property type="entry name" value="BamA/TamA_POTRA"/>
</dbReference>
<dbReference type="Proteomes" id="UP000478546">
    <property type="component" value="Unassembled WGS sequence"/>
</dbReference>
<keyword evidence="3" id="KW-0812">Transmembrane</keyword>
<gene>
    <name evidence="6" type="ORF">GWO68_02340</name>
</gene>
<accession>A0A6B2H293</accession>
<dbReference type="PANTHER" id="PTHR12815:SF18">
    <property type="entry name" value="SORTING AND ASSEMBLY MACHINERY COMPONENT 50 HOMOLOG"/>
    <property type="match status" value="1"/>
</dbReference>
<evidence type="ECO:0000256" key="1">
    <source>
        <dbReference type="ARBA" id="ARBA00004370"/>
    </source>
</evidence>
<dbReference type="InterPro" id="IPR039910">
    <property type="entry name" value="D15-like"/>
</dbReference>
<reference evidence="6 7" key="1">
    <citation type="submission" date="2020-01" db="EMBL/GenBank/DDBJ databases">
        <authorList>
            <person name="Kim M.K."/>
        </authorList>
    </citation>
    <scope>NUCLEOTIDE SEQUENCE [LARGE SCALE GENOMIC DNA]</scope>
    <source>
        <strain evidence="6 7">BT213</strain>
    </source>
</reference>
<evidence type="ECO:0000256" key="2">
    <source>
        <dbReference type="ARBA" id="ARBA00022452"/>
    </source>
</evidence>
<evidence type="ECO:0000313" key="6">
    <source>
        <dbReference type="EMBL" id="NDK54746.1"/>
    </source>
</evidence>
<evidence type="ECO:0000313" key="7">
    <source>
        <dbReference type="Proteomes" id="UP000478546"/>
    </source>
</evidence>
<dbReference type="PANTHER" id="PTHR12815">
    <property type="entry name" value="SORTING AND ASSEMBLY MACHINERY SAMM50 PROTEIN FAMILY MEMBER"/>
    <property type="match status" value="1"/>
</dbReference>
<dbReference type="EMBL" id="JAAEAA010000002">
    <property type="protein sequence ID" value="NDK54746.1"/>
    <property type="molecule type" value="Genomic_DNA"/>
</dbReference>
<comment type="subcellular location">
    <subcellularLocation>
        <location evidence="1">Membrane</location>
    </subcellularLocation>
</comment>